<keyword evidence="3" id="KW-1185">Reference proteome</keyword>
<evidence type="ECO:0000256" key="1">
    <source>
        <dbReference type="SAM" id="MobiDB-lite"/>
    </source>
</evidence>
<organism evidence="2 3">
    <name type="scientific">Linnemannia gamsii</name>
    <dbReference type="NCBI Taxonomy" id="64522"/>
    <lineage>
        <taxon>Eukaryota</taxon>
        <taxon>Fungi</taxon>
        <taxon>Fungi incertae sedis</taxon>
        <taxon>Mucoromycota</taxon>
        <taxon>Mortierellomycotina</taxon>
        <taxon>Mortierellomycetes</taxon>
        <taxon>Mortierellales</taxon>
        <taxon>Mortierellaceae</taxon>
        <taxon>Linnemannia</taxon>
    </lineage>
</organism>
<gene>
    <name evidence="2" type="ORF">BGZ97_002046</name>
</gene>
<name>A0A9P6R070_9FUNG</name>
<feature type="non-terminal residue" evidence="2">
    <location>
        <position position="1"/>
    </location>
</feature>
<evidence type="ECO:0000313" key="2">
    <source>
        <dbReference type="EMBL" id="KAG0303078.1"/>
    </source>
</evidence>
<sequence length="321" mass="35334">MSPSHKRPLEQHPVTTTATTPTTQQQQQQQLEQRTSYGTRSLTTPGPAPLKRIRRLPSSSSSFKPSRTAEEQEEKESVPGPELLRNARPGSHSGSGSGSDSNSDSERSSGSRASPSDNTDDDDDDDDDDNRPTVTQELSSRSTINRSRSRSSSKDKSIPRRPQCIYPDPTMRRRVKPLTTFKDRAVMASDFLQLFKDPPQAAKLQDHRRCKGAISAFLKQEAVSLALTNTTIGATASASASSSSTTTTAAAETLKTSSSPPSYRKLNFTSKNINQFRIFVAAQFLIDRLRLQARLSDPTYGFRITYTSSAMFETFASDMAR</sequence>
<comment type="caution">
    <text evidence="2">The sequence shown here is derived from an EMBL/GenBank/DDBJ whole genome shotgun (WGS) entry which is preliminary data.</text>
</comment>
<evidence type="ECO:0000313" key="3">
    <source>
        <dbReference type="Proteomes" id="UP000823405"/>
    </source>
</evidence>
<dbReference type="Proteomes" id="UP000823405">
    <property type="component" value="Unassembled WGS sequence"/>
</dbReference>
<proteinExistence type="predicted"/>
<dbReference type="EMBL" id="JAAAIN010001436">
    <property type="protein sequence ID" value="KAG0303078.1"/>
    <property type="molecule type" value="Genomic_DNA"/>
</dbReference>
<feature type="compositionally biased region" description="Low complexity" evidence="1">
    <location>
        <begin position="88"/>
        <end position="103"/>
    </location>
</feature>
<feature type="region of interest" description="Disordered" evidence="1">
    <location>
        <begin position="1"/>
        <end position="172"/>
    </location>
</feature>
<protein>
    <submittedName>
        <fullName evidence="2">Uncharacterized protein</fullName>
    </submittedName>
</protein>
<accession>A0A9P6R070</accession>
<feature type="compositionally biased region" description="Low complexity" evidence="1">
    <location>
        <begin position="15"/>
        <end position="35"/>
    </location>
</feature>
<feature type="compositionally biased region" description="Low complexity" evidence="1">
    <location>
        <begin position="56"/>
        <end position="66"/>
    </location>
</feature>
<dbReference type="AlphaFoldDB" id="A0A9P6R070"/>
<feature type="compositionally biased region" description="Acidic residues" evidence="1">
    <location>
        <begin position="118"/>
        <end position="129"/>
    </location>
</feature>
<reference evidence="2" key="1">
    <citation type="journal article" date="2020" name="Fungal Divers.">
        <title>Resolving the Mortierellaceae phylogeny through synthesis of multi-gene phylogenetics and phylogenomics.</title>
        <authorList>
            <person name="Vandepol N."/>
            <person name="Liber J."/>
            <person name="Desiro A."/>
            <person name="Na H."/>
            <person name="Kennedy M."/>
            <person name="Barry K."/>
            <person name="Grigoriev I.V."/>
            <person name="Miller A.N."/>
            <person name="O'Donnell K."/>
            <person name="Stajich J.E."/>
            <person name="Bonito G."/>
        </authorList>
    </citation>
    <scope>NUCLEOTIDE SEQUENCE</scope>
    <source>
        <strain evidence="2">NVP60</strain>
    </source>
</reference>